<evidence type="ECO:0008006" key="3">
    <source>
        <dbReference type="Google" id="ProtNLM"/>
    </source>
</evidence>
<dbReference type="PANTHER" id="PTHR31790">
    <property type="entry name" value="OS02G0783600 PROTEIN"/>
    <property type="match status" value="1"/>
</dbReference>
<dbReference type="Proteomes" id="UP001151760">
    <property type="component" value="Unassembled WGS sequence"/>
</dbReference>
<dbReference type="PANTHER" id="PTHR31790:SF605">
    <property type="entry name" value="F-BOX DOMAIN-CONTAINING PROTEIN"/>
    <property type="match status" value="1"/>
</dbReference>
<gene>
    <name evidence="1" type="ORF">Tco_0858384</name>
</gene>
<organism evidence="1 2">
    <name type="scientific">Tanacetum coccineum</name>
    <dbReference type="NCBI Taxonomy" id="301880"/>
    <lineage>
        <taxon>Eukaryota</taxon>
        <taxon>Viridiplantae</taxon>
        <taxon>Streptophyta</taxon>
        <taxon>Embryophyta</taxon>
        <taxon>Tracheophyta</taxon>
        <taxon>Spermatophyta</taxon>
        <taxon>Magnoliopsida</taxon>
        <taxon>eudicotyledons</taxon>
        <taxon>Gunneridae</taxon>
        <taxon>Pentapetalae</taxon>
        <taxon>asterids</taxon>
        <taxon>campanulids</taxon>
        <taxon>Asterales</taxon>
        <taxon>Asteraceae</taxon>
        <taxon>Asteroideae</taxon>
        <taxon>Anthemideae</taxon>
        <taxon>Anthemidinae</taxon>
        <taxon>Tanacetum</taxon>
    </lineage>
</organism>
<dbReference type="InterPro" id="IPR052361">
    <property type="entry name" value="F-box_domain"/>
</dbReference>
<name>A0ABQ5BB65_9ASTR</name>
<dbReference type="EMBL" id="BQNB010013061">
    <property type="protein sequence ID" value="GJT11342.1"/>
    <property type="molecule type" value="Genomic_DNA"/>
</dbReference>
<proteinExistence type="predicted"/>
<evidence type="ECO:0000313" key="1">
    <source>
        <dbReference type="EMBL" id="GJT11342.1"/>
    </source>
</evidence>
<keyword evidence="2" id="KW-1185">Reference proteome</keyword>
<protein>
    <recommendedName>
        <fullName evidence="3">F-box protein</fullName>
    </recommendedName>
</protein>
<reference evidence="1" key="2">
    <citation type="submission" date="2022-01" db="EMBL/GenBank/DDBJ databases">
        <authorList>
            <person name="Yamashiro T."/>
            <person name="Shiraishi A."/>
            <person name="Satake H."/>
            <person name="Nakayama K."/>
        </authorList>
    </citation>
    <scope>NUCLEOTIDE SEQUENCE</scope>
</reference>
<comment type="caution">
    <text evidence="1">The sequence shown here is derived from an EMBL/GenBank/DDBJ whole genome shotgun (WGS) entry which is preliminary data.</text>
</comment>
<sequence length="289" mass="32425">MGIIPNYLSKYGPEYYMVGCSNGLACISSFDGDEIIVANPWTREERMLQKLRVSPTHLCWGFGYDALTDDYTRQRKIGILCNGALHWVMFCGYQVTKGLIISFDLSKEVFKEIHQPDDDAIREHFFSFEKEDPHAHICWFNKITSTLKYKDVPDSAIKLMLFLFSIDGPTRIWLEKEPPRSIETLDDLNSLNPTDQDSLNSAAGGYLLEISTQDVLKIIKNKSKVRTSRNKPVVAKVSTNKSTSSLSPDVAVISDAVKALLLKNTTPPPAFVKAVEESCVTCGGPHSYY</sequence>
<evidence type="ECO:0000313" key="2">
    <source>
        <dbReference type="Proteomes" id="UP001151760"/>
    </source>
</evidence>
<reference evidence="1" key="1">
    <citation type="journal article" date="2022" name="Int. J. Mol. Sci.">
        <title>Draft Genome of Tanacetum Coccineum: Genomic Comparison of Closely Related Tanacetum-Family Plants.</title>
        <authorList>
            <person name="Yamashiro T."/>
            <person name="Shiraishi A."/>
            <person name="Nakayama K."/>
            <person name="Satake H."/>
        </authorList>
    </citation>
    <scope>NUCLEOTIDE SEQUENCE</scope>
</reference>
<accession>A0ABQ5BB65</accession>